<gene>
    <name evidence="12 15" type="primary">yidC</name>
    <name evidence="15" type="ORF">E0F66_05985</name>
</gene>
<evidence type="ECO:0000256" key="8">
    <source>
        <dbReference type="ARBA" id="ARBA00023136"/>
    </source>
</evidence>
<evidence type="ECO:0000256" key="9">
    <source>
        <dbReference type="ARBA" id="ARBA00023139"/>
    </source>
</evidence>
<evidence type="ECO:0000256" key="11">
    <source>
        <dbReference type="ARBA" id="ARBA00023288"/>
    </source>
</evidence>
<keyword evidence="7 12" id="KW-1133">Transmembrane helix</keyword>
<dbReference type="NCBIfam" id="TIGR03592">
    <property type="entry name" value="yidC_oxa1_cterm"/>
    <property type="match status" value="1"/>
</dbReference>
<evidence type="ECO:0000256" key="3">
    <source>
        <dbReference type="ARBA" id="ARBA00022475"/>
    </source>
</evidence>
<feature type="domain" description="Membrane insertase YidC/Oxa/ALB C-terminal" evidence="14">
    <location>
        <begin position="60"/>
        <end position="241"/>
    </location>
</feature>
<evidence type="ECO:0000256" key="13">
    <source>
        <dbReference type="SAM" id="Coils"/>
    </source>
</evidence>
<evidence type="ECO:0000256" key="10">
    <source>
        <dbReference type="ARBA" id="ARBA00023186"/>
    </source>
</evidence>
<dbReference type="HAMAP" id="MF_01811">
    <property type="entry name" value="YidC_type2"/>
    <property type="match status" value="1"/>
</dbReference>
<evidence type="ECO:0000313" key="15">
    <source>
        <dbReference type="EMBL" id="TYK99625.1"/>
    </source>
</evidence>
<evidence type="ECO:0000256" key="4">
    <source>
        <dbReference type="ARBA" id="ARBA00022692"/>
    </source>
</evidence>
<dbReference type="GO" id="GO:0015031">
    <property type="term" value="P:protein transport"/>
    <property type="evidence" value="ECO:0007669"/>
    <property type="project" value="UniProtKB-KW"/>
</dbReference>
<dbReference type="RefSeq" id="WP_010921871.1">
    <property type="nucleotide sequence ID" value="NZ_AP014596.1"/>
</dbReference>
<keyword evidence="3 12" id="KW-1003">Cell membrane</keyword>
<feature type="transmembrane region" description="Helical" evidence="12">
    <location>
        <begin position="129"/>
        <end position="150"/>
    </location>
</feature>
<dbReference type="InterPro" id="IPR047196">
    <property type="entry name" value="YidC_ALB_C"/>
</dbReference>
<protein>
    <recommendedName>
        <fullName evidence="12">Membrane protein insertase YidC</fullName>
    </recommendedName>
    <alternativeName>
        <fullName evidence="12">Foldase YidC</fullName>
    </alternativeName>
    <alternativeName>
        <fullName evidence="12">Membrane integrase YidC</fullName>
    </alternativeName>
    <alternativeName>
        <fullName evidence="12">Membrane protein YidC</fullName>
    </alternativeName>
</protein>
<keyword evidence="5 12" id="KW-0732">Signal</keyword>
<dbReference type="PANTHER" id="PTHR12428:SF65">
    <property type="entry name" value="CYTOCHROME C OXIDASE ASSEMBLY PROTEIN COX18, MITOCHONDRIAL"/>
    <property type="match status" value="1"/>
</dbReference>
<dbReference type="CDD" id="cd20070">
    <property type="entry name" value="5TM_YidC_Alb3"/>
    <property type="match status" value="1"/>
</dbReference>
<feature type="transmembrane region" description="Helical" evidence="12">
    <location>
        <begin position="170"/>
        <end position="191"/>
    </location>
</feature>
<accession>A0A4U7IP96</accession>
<dbReference type="OMA" id="ATFVQQK"/>
<comment type="subcellular location">
    <subcellularLocation>
        <location evidence="1 12">Cell membrane</location>
        <topology evidence="1 12">Multi-pass membrane protein</topology>
    </subcellularLocation>
</comment>
<reference evidence="15 16" key="1">
    <citation type="submission" date="2019-02" db="EMBL/GenBank/DDBJ databases">
        <title>Novel genomic isolates of S. pyogenes and S. dysgalactiae subsp. equisimilis associated to necrotising fasciitis (NSTI).</title>
        <authorList>
            <person name="Barrantes I."/>
        </authorList>
    </citation>
    <scope>NUCLEOTIDE SEQUENCE [LARGE SCALE GENOMIC DNA]</scope>
    <source>
        <strain evidence="15 16">SPY2028</strain>
    </source>
</reference>
<evidence type="ECO:0000256" key="12">
    <source>
        <dbReference type="HAMAP-Rule" id="MF_01811"/>
    </source>
</evidence>
<dbReference type="InterPro" id="IPR001708">
    <property type="entry name" value="YidC/ALB3/OXA1/COX18"/>
</dbReference>
<evidence type="ECO:0000256" key="7">
    <source>
        <dbReference type="ARBA" id="ARBA00022989"/>
    </source>
</evidence>
<proteinExistence type="inferred from homology"/>
<keyword evidence="11 12" id="KW-0449">Lipoprotein</keyword>
<dbReference type="SMR" id="A0A4U7IP96"/>
<dbReference type="PROSITE" id="PS51257">
    <property type="entry name" value="PROKAR_LIPOPROTEIN"/>
    <property type="match status" value="1"/>
</dbReference>
<keyword evidence="13" id="KW-0175">Coiled coil</keyword>
<keyword evidence="6 12" id="KW-0653">Protein transport</keyword>
<comment type="function">
    <text evidence="12">Required for the insertion and/or proper folding and/or complex formation of integral membrane proteins into the membrane. Involved in integration of membrane proteins that insert both dependently and independently of the Sec translocase complex, as well as at least some lipoproteins.</text>
</comment>
<comment type="caution">
    <text evidence="12">Lacks conserved residue(s) required for the propagation of feature annotation.</text>
</comment>
<dbReference type="Proteomes" id="UP000324058">
    <property type="component" value="Unassembled WGS sequence"/>
</dbReference>
<dbReference type="STRING" id="1314.SD89_01210"/>
<organism evidence="15 16">
    <name type="scientific">Streptococcus pyogenes</name>
    <dbReference type="NCBI Taxonomy" id="1314"/>
    <lineage>
        <taxon>Bacteria</taxon>
        <taxon>Bacillati</taxon>
        <taxon>Bacillota</taxon>
        <taxon>Bacilli</taxon>
        <taxon>Lactobacillales</taxon>
        <taxon>Streptococcaceae</taxon>
        <taxon>Streptococcus</taxon>
    </lineage>
</organism>
<evidence type="ECO:0000256" key="6">
    <source>
        <dbReference type="ARBA" id="ARBA00022927"/>
    </source>
</evidence>
<dbReference type="Pfam" id="PF02096">
    <property type="entry name" value="60KD_IMP"/>
    <property type="match status" value="1"/>
</dbReference>
<keyword evidence="8 12" id="KW-0472">Membrane</keyword>
<dbReference type="InterPro" id="IPR023060">
    <property type="entry name" value="YidC/YidC1/YidC2_Firmicutes"/>
</dbReference>
<keyword evidence="9" id="KW-0564">Palmitate</keyword>
<keyword evidence="10 12" id="KW-0143">Chaperone</keyword>
<evidence type="ECO:0000313" key="16">
    <source>
        <dbReference type="Proteomes" id="UP000324058"/>
    </source>
</evidence>
<sequence>MRKVLRVKKNIKIARIVPLVLLLVACGRGEVTAQSSSGWDQLVYLFARAIQWLSFDGSIGVGIILFTLTIRLMLMPLFNMQIKSSQKMQDIQPELRELQRKYAGKDTQTRMKLAEESQALYKKYGVNPYASLLPLLIQMPVMIALFQALTRVSFLKTGTFLWVELAQHDHLYLLPVLAAVFTFLSTWLTNLAAKEKNVMMTVMIYVMPLMIFFMGFNLASGVVLYWTVSNAFQVVQLLLLNNPFKIIAERQRLANEEKERRLRERRARKKAMKRK</sequence>
<comment type="caution">
    <text evidence="15">The sequence shown here is derived from an EMBL/GenBank/DDBJ whole genome shotgun (WGS) entry which is preliminary data.</text>
</comment>
<dbReference type="GO" id="GO:0005886">
    <property type="term" value="C:plasma membrane"/>
    <property type="evidence" value="ECO:0007669"/>
    <property type="project" value="UniProtKB-SubCell"/>
</dbReference>
<evidence type="ECO:0000259" key="14">
    <source>
        <dbReference type="Pfam" id="PF02096"/>
    </source>
</evidence>
<feature type="transmembrane region" description="Helical" evidence="12">
    <location>
        <begin position="57"/>
        <end position="78"/>
    </location>
</feature>
<dbReference type="PANTHER" id="PTHR12428">
    <property type="entry name" value="OXA1"/>
    <property type="match status" value="1"/>
</dbReference>
<name>A0A4U7IP96_STRPY</name>
<dbReference type="GeneID" id="69900176"/>
<dbReference type="EMBL" id="SJLL01000005">
    <property type="protein sequence ID" value="TYK99625.1"/>
    <property type="molecule type" value="Genomic_DNA"/>
</dbReference>
<dbReference type="InterPro" id="IPR028055">
    <property type="entry name" value="YidC/Oxa/ALB_C"/>
</dbReference>
<dbReference type="GO" id="GO:0032977">
    <property type="term" value="F:membrane insertase activity"/>
    <property type="evidence" value="ECO:0007669"/>
    <property type="project" value="InterPro"/>
</dbReference>
<dbReference type="AlphaFoldDB" id="A0A4U7IP96"/>
<dbReference type="GO" id="GO:0051205">
    <property type="term" value="P:protein insertion into membrane"/>
    <property type="evidence" value="ECO:0007669"/>
    <property type="project" value="TreeGrafter"/>
</dbReference>
<dbReference type="PRINTS" id="PR00701">
    <property type="entry name" value="60KDINNERMP"/>
</dbReference>
<comment type="similarity">
    <text evidence="12">Belongs to the OXA1/ALB3/YidC family. Type 2 subfamily.</text>
</comment>
<dbReference type="OrthoDB" id="9780552at2"/>
<feature type="coiled-coil region" evidence="13">
    <location>
        <begin position="248"/>
        <end position="275"/>
    </location>
</feature>
<keyword evidence="4 12" id="KW-0812">Transmembrane</keyword>
<evidence type="ECO:0000256" key="1">
    <source>
        <dbReference type="ARBA" id="ARBA00004651"/>
    </source>
</evidence>
<evidence type="ECO:0000256" key="5">
    <source>
        <dbReference type="ARBA" id="ARBA00022729"/>
    </source>
</evidence>
<evidence type="ECO:0000256" key="2">
    <source>
        <dbReference type="ARBA" id="ARBA00022448"/>
    </source>
</evidence>
<keyword evidence="2 12" id="KW-0813">Transport</keyword>